<proteinExistence type="inferred from homology"/>
<gene>
    <name evidence="11" type="ORF">CDL12_15474</name>
</gene>
<keyword evidence="4 9" id="KW-0349">Heme</keyword>
<dbReference type="GO" id="GO:0016705">
    <property type="term" value="F:oxidoreductase activity, acting on paired donors, with incorporation or reduction of molecular oxygen"/>
    <property type="evidence" value="ECO:0007669"/>
    <property type="project" value="InterPro"/>
</dbReference>
<evidence type="ECO:0000256" key="5">
    <source>
        <dbReference type="ARBA" id="ARBA00022723"/>
    </source>
</evidence>
<protein>
    <submittedName>
        <fullName evidence="11">Cytochrome P450 CYP2 subfamily</fullName>
    </submittedName>
</protein>
<reference evidence="12" key="1">
    <citation type="journal article" date="2018" name="Gigascience">
        <title>Genome assembly of the Pink Ipe (Handroanthus impetiginosus, Bignoniaceae), a highly valued, ecologically keystone Neotropical timber forest tree.</title>
        <authorList>
            <person name="Silva-Junior O.B."/>
            <person name="Grattapaglia D."/>
            <person name="Novaes E."/>
            <person name="Collevatti R.G."/>
        </authorList>
    </citation>
    <scope>NUCLEOTIDE SEQUENCE [LARGE SCALE GENOMIC DNA]</scope>
    <source>
        <strain evidence="12">cv. UFG-1</strain>
    </source>
</reference>
<evidence type="ECO:0000256" key="2">
    <source>
        <dbReference type="ARBA" id="ARBA00004167"/>
    </source>
</evidence>
<dbReference type="Pfam" id="PF00067">
    <property type="entry name" value="p450"/>
    <property type="match status" value="2"/>
</dbReference>
<dbReference type="PANTHER" id="PTHR47950">
    <property type="entry name" value="CYTOCHROME P450, FAMILY 76, SUBFAMILY C, POLYPEPTIDE 5-RELATED"/>
    <property type="match status" value="1"/>
</dbReference>
<dbReference type="STRING" id="429701.A0A2G9H358"/>
<dbReference type="GO" id="GO:0020037">
    <property type="term" value="F:heme binding"/>
    <property type="evidence" value="ECO:0007669"/>
    <property type="project" value="InterPro"/>
</dbReference>
<dbReference type="AlphaFoldDB" id="A0A2G9H358"/>
<dbReference type="PRINTS" id="PR00463">
    <property type="entry name" value="EP450I"/>
</dbReference>
<comment type="cofactor">
    <cofactor evidence="1 9">
        <name>heme</name>
        <dbReference type="ChEBI" id="CHEBI:30413"/>
    </cofactor>
</comment>
<dbReference type="Gene3D" id="1.10.630.10">
    <property type="entry name" value="Cytochrome P450"/>
    <property type="match status" value="1"/>
</dbReference>
<sequence length="438" mass="50309">MSFLSNLSLISILMFIVIKWIRRRVSLKIPPGPYSWPMIGNFLQIGKDPHIKLTSMARTYGPIMSLKLGSWLVVVGHISYTHPASSPNLNRYWVGFAKECNDQWKYLRSICRAKLFSSKVLDCQAKIRETNVIKMMNYLHAREGKIVNMSEVTSNVVLNTMSEILFSRGIFKLGPEFQRLIRKFLDLLVTPNMADLFPIMQGWDIQGMQKKVREINEKIFKMWEQILVERREKKRKGIRAQVDFLDTLLDIGLGTDMTSTTIIWALADLIKNKHIMSKLRDELTSKIGYNKIISEYEITNLPLHPPLPLLLPHKAIKTCKVMDYTIPKGSQVIINMWAMAHNSSIWDDPSSFKPERFLDSGVDFKGNDFEYIPFGSGRRMCPGLPMAARKVPYVVACLVHSFNGFLPGYKDPSEMDMDEVYVLALKMKQPLELIPKSL</sequence>
<dbReference type="InterPro" id="IPR001128">
    <property type="entry name" value="Cyt_P450"/>
</dbReference>
<dbReference type="EMBL" id="NKXS01002828">
    <property type="protein sequence ID" value="PIN11931.1"/>
    <property type="molecule type" value="Genomic_DNA"/>
</dbReference>
<accession>A0A2G9H358</accession>
<comment type="similarity">
    <text evidence="3 10">Belongs to the cytochrome P450 family.</text>
</comment>
<dbReference type="GO" id="GO:0005506">
    <property type="term" value="F:iron ion binding"/>
    <property type="evidence" value="ECO:0007669"/>
    <property type="project" value="InterPro"/>
</dbReference>
<evidence type="ECO:0000256" key="4">
    <source>
        <dbReference type="ARBA" id="ARBA00022617"/>
    </source>
</evidence>
<evidence type="ECO:0000256" key="10">
    <source>
        <dbReference type="RuleBase" id="RU000461"/>
    </source>
</evidence>
<evidence type="ECO:0000256" key="1">
    <source>
        <dbReference type="ARBA" id="ARBA00001971"/>
    </source>
</evidence>
<evidence type="ECO:0000256" key="6">
    <source>
        <dbReference type="ARBA" id="ARBA00023002"/>
    </source>
</evidence>
<dbReference type="InterPro" id="IPR002401">
    <property type="entry name" value="Cyt_P450_E_grp-I"/>
</dbReference>
<comment type="subcellular location">
    <subcellularLocation>
        <location evidence="2">Membrane</location>
        <topology evidence="2">Single-pass membrane protein</topology>
    </subcellularLocation>
</comment>
<name>A0A2G9H358_9LAMI</name>
<feature type="binding site" description="axial binding residue" evidence="9">
    <location>
        <position position="381"/>
    </location>
    <ligand>
        <name>heme</name>
        <dbReference type="ChEBI" id="CHEBI:30413"/>
    </ligand>
    <ligandPart>
        <name>Fe</name>
        <dbReference type="ChEBI" id="CHEBI:18248"/>
    </ligandPart>
</feature>
<dbReference type="InterPro" id="IPR036396">
    <property type="entry name" value="Cyt_P450_sf"/>
</dbReference>
<keyword evidence="12" id="KW-1185">Reference proteome</keyword>
<keyword evidence="6 10" id="KW-0560">Oxidoreductase</keyword>
<dbReference type="PANTHER" id="PTHR47950:SF49">
    <property type="entry name" value="CYTOCHROME P450"/>
    <property type="match status" value="1"/>
</dbReference>
<dbReference type="OrthoDB" id="1470350at2759"/>
<comment type="caution">
    <text evidence="11">The sequence shown here is derived from an EMBL/GenBank/DDBJ whole genome shotgun (WGS) entry which is preliminary data.</text>
</comment>
<keyword evidence="7 9" id="KW-0408">Iron</keyword>
<dbReference type="GO" id="GO:0004497">
    <property type="term" value="F:monooxygenase activity"/>
    <property type="evidence" value="ECO:0007669"/>
    <property type="project" value="UniProtKB-KW"/>
</dbReference>
<evidence type="ECO:0000256" key="7">
    <source>
        <dbReference type="ARBA" id="ARBA00023004"/>
    </source>
</evidence>
<evidence type="ECO:0000256" key="3">
    <source>
        <dbReference type="ARBA" id="ARBA00010617"/>
    </source>
</evidence>
<keyword evidence="8 10" id="KW-0503">Monooxygenase</keyword>
<dbReference type="PROSITE" id="PS00086">
    <property type="entry name" value="CYTOCHROME_P450"/>
    <property type="match status" value="1"/>
</dbReference>
<evidence type="ECO:0000313" key="12">
    <source>
        <dbReference type="Proteomes" id="UP000231279"/>
    </source>
</evidence>
<evidence type="ECO:0000256" key="9">
    <source>
        <dbReference type="PIRSR" id="PIRSR602401-1"/>
    </source>
</evidence>
<evidence type="ECO:0000256" key="8">
    <source>
        <dbReference type="ARBA" id="ARBA00023033"/>
    </source>
</evidence>
<keyword evidence="5 9" id="KW-0479">Metal-binding</keyword>
<evidence type="ECO:0000313" key="11">
    <source>
        <dbReference type="EMBL" id="PIN11931.1"/>
    </source>
</evidence>
<dbReference type="SUPFAM" id="SSF48264">
    <property type="entry name" value="Cytochrome P450"/>
    <property type="match status" value="1"/>
</dbReference>
<dbReference type="GO" id="GO:0016020">
    <property type="term" value="C:membrane"/>
    <property type="evidence" value="ECO:0007669"/>
    <property type="project" value="UniProtKB-SubCell"/>
</dbReference>
<dbReference type="Proteomes" id="UP000231279">
    <property type="component" value="Unassembled WGS sequence"/>
</dbReference>
<dbReference type="InterPro" id="IPR017972">
    <property type="entry name" value="Cyt_P450_CS"/>
</dbReference>
<organism evidence="11 12">
    <name type="scientific">Handroanthus impetiginosus</name>
    <dbReference type="NCBI Taxonomy" id="429701"/>
    <lineage>
        <taxon>Eukaryota</taxon>
        <taxon>Viridiplantae</taxon>
        <taxon>Streptophyta</taxon>
        <taxon>Embryophyta</taxon>
        <taxon>Tracheophyta</taxon>
        <taxon>Spermatophyta</taxon>
        <taxon>Magnoliopsida</taxon>
        <taxon>eudicotyledons</taxon>
        <taxon>Gunneridae</taxon>
        <taxon>Pentapetalae</taxon>
        <taxon>asterids</taxon>
        <taxon>lamiids</taxon>
        <taxon>Lamiales</taxon>
        <taxon>Bignoniaceae</taxon>
        <taxon>Crescentiina</taxon>
        <taxon>Tabebuia alliance</taxon>
        <taxon>Handroanthus</taxon>
    </lineage>
</organism>